<dbReference type="SUPFAM" id="SSF109854">
    <property type="entry name" value="DinB/YfiT-like putative metalloenzymes"/>
    <property type="match status" value="1"/>
</dbReference>
<name>A0ABY2LQR8_9LEPT</name>
<reference evidence="4" key="1">
    <citation type="journal article" date="2019" name="PLoS Negl. Trop. Dis.">
        <title>Revisiting the worldwide diversity of Leptospira species in the environment.</title>
        <authorList>
            <person name="Vincent A.T."/>
            <person name="Schiettekatte O."/>
            <person name="Bourhy P."/>
            <person name="Veyrier F.J."/>
            <person name="Picardeau M."/>
        </authorList>
    </citation>
    <scope>NUCLEOTIDE SEQUENCE [LARGE SCALE GENOMIC DNA]</scope>
    <source>
        <strain evidence="4">201800278</strain>
    </source>
</reference>
<accession>A0ABY2LQR8</accession>
<dbReference type="PANTHER" id="PTHR39473:SF1">
    <property type="entry name" value="DINB-LIKE DOMAIN-CONTAINING PROTEIN"/>
    <property type="match status" value="1"/>
</dbReference>
<comment type="caution">
    <text evidence="3">The sequence shown here is derived from an EMBL/GenBank/DDBJ whole genome shotgun (WGS) entry which is preliminary data.</text>
</comment>
<protein>
    <submittedName>
        <fullName evidence="3">DinB family protein</fullName>
    </submittedName>
</protein>
<gene>
    <name evidence="3" type="ORF">EHQ31_09520</name>
</gene>
<organism evidence="3 4">
    <name type="scientific">Leptospira montravelensis</name>
    <dbReference type="NCBI Taxonomy" id="2484961"/>
    <lineage>
        <taxon>Bacteria</taxon>
        <taxon>Pseudomonadati</taxon>
        <taxon>Spirochaetota</taxon>
        <taxon>Spirochaetia</taxon>
        <taxon>Leptospirales</taxon>
        <taxon>Leptospiraceae</taxon>
        <taxon>Leptospira</taxon>
    </lineage>
</organism>
<dbReference type="InterPro" id="IPR007837">
    <property type="entry name" value="DinB"/>
</dbReference>
<comment type="similarity">
    <text evidence="1">Belongs to the DinB family.</text>
</comment>
<keyword evidence="2" id="KW-0479">Metal-binding</keyword>
<dbReference type="Pfam" id="PF05163">
    <property type="entry name" value="DinB"/>
    <property type="match status" value="1"/>
</dbReference>
<dbReference type="RefSeq" id="WP_135574242.1">
    <property type="nucleotide sequence ID" value="NZ_RQFN01000026.1"/>
</dbReference>
<keyword evidence="4" id="KW-1185">Reference proteome</keyword>
<proteinExistence type="inferred from homology"/>
<evidence type="ECO:0000256" key="1">
    <source>
        <dbReference type="ARBA" id="ARBA00008635"/>
    </source>
</evidence>
<dbReference type="PANTHER" id="PTHR39473">
    <property type="match status" value="1"/>
</dbReference>
<dbReference type="Gene3D" id="1.20.120.450">
    <property type="entry name" value="dinb family like domain"/>
    <property type="match status" value="1"/>
</dbReference>
<evidence type="ECO:0000256" key="2">
    <source>
        <dbReference type="ARBA" id="ARBA00022723"/>
    </source>
</evidence>
<dbReference type="EMBL" id="RQFO01000014">
    <property type="protein sequence ID" value="TGL02402.1"/>
    <property type="molecule type" value="Genomic_DNA"/>
</dbReference>
<evidence type="ECO:0000313" key="4">
    <source>
        <dbReference type="Proteomes" id="UP000297465"/>
    </source>
</evidence>
<dbReference type="Proteomes" id="UP000297465">
    <property type="component" value="Unassembled WGS sequence"/>
</dbReference>
<dbReference type="InterPro" id="IPR034660">
    <property type="entry name" value="DinB/YfiT-like"/>
</dbReference>
<evidence type="ECO:0000313" key="3">
    <source>
        <dbReference type="EMBL" id="TGL02402.1"/>
    </source>
</evidence>
<sequence>MDPIIAENLQILQQGIFLLESITNERYKQKQEILTSSIGEHFRHIIEHYELFWNGFNVGHIDYDKRNRNPRLETDRLFAIESMEQYVSLFQTRNLKPEKISISQNYNPNENVPIIPSYTNRELLFLLSHTVHHYAIISILVKLDGGVVSKEFGFSPATLFAKT</sequence>